<protein>
    <submittedName>
        <fullName evidence="4">Putative non-specific serine/threonine protein kinase</fullName>
        <ecNumber evidence="4">2.7.11.1</ecNumber>
    </submittedName>
</protein>
<keyword evidence="2" id="KW-1015">Disulfide bond</keyword>
<keyword evidence="4" id="KW-0418">Kinase</keyword>
<dbReference type="Pfam" id="PF00954">
    <property type="entry name" value="S_locus_glycop"/>
    <property type="match status" value="1"/>
</dbReference>
<proteinExistence type="predicted"/>
<keyword evidence="1" id="KW-0732">Signal</keyword>
<dbReference type="Gramene" id="rna40319">
    <property type="protein sequence ID" value="RHN45895.1"/>
    <property type="gene ID" value="gene40319"/>
</dbReference>
<dbReference type="EMBL" id="PSQE01000007">
    <property type="protein sequence ID" value="RHN45895.1"/>
    <property type="molecule type" value="Genomic_DNA"/>
</dbReference>
<dbReference type="GO" id="GO:0048544">
    <property type="term" value="P:recognition of pollen"/>
    <property type="evidence" value="ECO:0007669"/>
    <property type="project" value="InterPro"/>
</dbReference>
<evidence type="ECO:0000313" key="4">
    <source>
        <dbReference type="EMBL" id="RHN45895.1"/>
    </source>
</evidence>
<accession>A0A396H430</accession>
<reference evidence="5" key="1">
    <citation type="journal article" date="2018" name="Nat. Plants">
        <title>Whole-genome landscape of Medicago truncatula symbiotic genes.</title>
        <authorList>
            <person name="Pecrix Y."/>
            <person name="Staton S.E."/>
            <person name="Sallet E."/>
            <person name="Lelandais-Briere C."/>
            <person name="Moreau S."/>
            <person name="Carrere S."/>
            <person name="Blein T."/>
            <person name="Jardinaud M.F."/>
            <person name="Latrasse D."/>
            <person name="Zouine M."/>
            <person name="Zahm M."/>
            <person name="Kreplak J."/>
            <person name="Mayjonade B."/>
            <person name="Satge C."/>
            <person name="Perez M."/>
            <person name="Cauet S."/>
            <person name="Marande W."/>
            <person name="Chantry-Darmon C."/>
            <person name="Lopez-Roques C."/>
            <person name="Bouchez O."/>
            <person name="Berard A."/>
            <person name="Debelle F."/>
            <person name="Munos S."/>
            <person name="Bendahmane A."/>
            <person name="Berges H."/>
            <person name="Niebel A."/>
            <person name="Buitink J."/>
            <person name="Frugier F."/>
            <person name="Benhamed M."/>
            <person name="Crespi M."/>
            <person name="Gouzy J."/>
            <person name="Gamas P."/>
        </authorList>
    </citation>
    <scope>NUCLEOTIDE SEQUENCE [LARGE SCALE GENOMIC DNA]</scope>
    <source>
        <strain evidence="5">cv. Jemalong A17</strain>
    </source>
</reference>
<feature type="domain" description="S-locus glycoprotein" evidence="3">
    <location>
        <begin position="44"/>
        <end position="110"/>
    </location>
</feature>
<evidence type="ECO:0000259" key="3">
    <source>
        <dbReference type="Pfam" id="PF00954"/>
    </source>
</evidence>
<comment type="caution">
    <text evidence="4">The sequence shown here is derived from an EMBL/GenBank/DDBJ whole genome shotgun (WGS) entry which is preliminary data.</text>
</comment>
<dbReference type="AlphaFoldDB" id="A0A396H430"/>
<keyword evidence="4" id="KW-0723">Serine/threonine-protein kinase</keyword>
<dbReference type="EC" id="2.7.11.1" evidence="4"/>
<dbReference type="InterPro" id="IPR000858">
    <property type="entry name" value="S_locus_glycoprot_dom"/>
</dbReference>
<evidence type="ECO:0000313" key="5">
    <source>
        <dbReference type="Proteomes" id="UP000265566"/>
    </source>
</evidence>
<evidence type="ECO:0000256" key="1">
    <source>
        <dbReference type="ARBA" id="ARBA00022729"/>
    </source>
</evidence>
<sequence length="111" mass="13018">MAEYSAAFRYIPSRHETFNQQKNSTVERLNILELFIWNETQPCWRSGPWNGGVFTGIQTMKVAYLNSFQGGDDGEGKILIFYTLSNDKELMIYHLNSQGRLEETWWDDDKK</sequence>
<dbReference type="GO" id="GO:0004674">
    <property type="term" value="F:protein serine/threonine kinase activity"/>
    <property type="evidence" value="ECO:0007669"/>
    <property type="project" value="UniProtKB-KW"/>
</dbReference>
<organism evidence="4 5">
    <name type="scientific">Medicago truncatula</name>
    <name type="common">Barrel medic</name>
    <name type="synonym">Medicago tribuloides</name>
    <dbReference type="NCBI Taxonomy" id="3880"/>
    <lineage>
        <taxon>Eukaryota</taxon>
        <taxon>Viridiplantae</taxon>
        <taxon>Streptophyta</taxon>
        <taxon>Embryophyta</taxon>
        <taxon>Tracheophyta</taxon>
        <taxon>Spermatophyta</taxon>
        <taxon>Magnoliopsida</taxon>
        <taxon>eudicotyledons</taxon>
        <taxon>Gunneridae</taxon>
        <taxon>Pentapetalae</taxon>
        <taxon>rosids</taxon>
        <taxon>fabids</taxon>
        <taxon>Fabales</taxon>
        <taxon>Fabaceae</taxon>
        <taxon>Papilionoideae</taxon>
        <taxon>50 kb inversion clade</taxon>
        <taxon>NPAAA clade</taxon>
        <taxon>Hologalegina</taxon>
        <taxon>IRL clade</taxon>
        <taxon>Trifolieae</taxon>
        <taxon>Medicago</taxon>
    </lineage>
</organism>
<gene>
    <name evidence="4" type="ORF">MtrunA17_Chr7g0236411</name>
</gene>
<keyword evidence="4" id="KW-0808">Transferase</keyword>
<evidence type="ECO:0000256" key="2">
    <source>
        <dbReference type="ARBA" id="ARBA00023157"/>
    </source>
</evidence>
<dbReference type="Proteomes" id="UP000265566">
    <property type="component" value="Chromosome 7"/>
</dbReference>
<name>A0A396H430_MEDTR</name>